<sequence>MSTVNFNDGGVKRFTPPAKAKEESLGAPTGFRVIGPKGQDITLLFHFLVDKDGKLYWQTPDKLYTPYTSPHKVQFI</sequence>
<gene>
    <name evidence="2" type="ORF">NV1_p27</name>
</gene>
<keyword evidence="3" id="KW-1185">Reference proteome</keyword>
<dbReference type="Proteomes" id="UP000240328">
    <property type="component" value="Segment"/>
</dbReference>
<evidence type="ECO:0000256" key="1">
    <source>
        <dbReference type="SAM" id="MobiDB-lite"/>
    </source>
</evidence>
<dbReference type="OrthoDB" id="35987at10239"/>
<name>A0A2L0HPN6_9CAUD</name>
<evidence type="ECO:0000313" key="3">
    <source>
        <dbReference type="Proteomes" id="UP000240328"/>
    </source>
</evidence>
<feature type="region of interest" description="Disordered" evidence="1">
    <location>
        <begin position="1"/>
        <end position="25"/>
    </location>
</feature>
<reference evidence="2 3" key="1">
    <citation type="submission" date="2018-01" db="EMBL/GenBank/DDBJ databases">
        <title>Genome of Pseudomonas phage NV1, a LUZ24-like virus of Pseudomonas tolaasii.</title>
        <authorList>
            <person name="Storey N.H."/>
        </authorList>
    </citation>
    <scope>NUCLEOTIDE SEQUENCE [LARGE SCALE GENOMIC DNA]</scope>
</reference>
<evidence type="ECO:0000313" key="2">
    <source>
        <dbReference type="EMBL" id="AUX83656.1"/>
    </source>
</evidence>
<accession>A0A2L0HPN6</accession>
<dbReference type="EMBL" id="MG845684">
    <property type="protein sequence ID" value="AUX83656.1"/>
    <property type="molecule type" value="Genomic_DNA"/>
</dbReference>
<organism evidence="2 3">
    <name type="scientific">Pseudomonas phage NV1</name>
    <dbReference type="NCBI Taxonomy" id="2079543"/>
    <lineage>
        <taxon>Viruses</taxon>
        <taxon>Duplodnaviria</taxon>
        <taxon>Heunggongvirae</taxon>
        <taxon>Uroviricota</taxon>
        <taxon>Caudoviricetes</taxon>
        <taxon>Vicosavirus</taxon>
        <taxon>Vicosavirus NV1</taxon>
    </lineage>
</organism>
<proteinExistence type="predicted"/>
<protein>
    <submittedName>
        <fullName evidence="2">Uncharacterized protein</fullName>
    </submittedName>
</protein>